<dbReference type="Proteomes" id="UP000299102">
    <property type="component" value="Unassembled WGS sequence"/>
</dbReference>
<accession>A0A4C1X6B5</accession>
<dbReference type="AlphaFoldDB" id="A0A4C1X6B5"/>
<evidence type="ECO:0000313" key="1">
    <source>
        <dbReference type="EMBL" id="GBP58703.1"/>
    </source>
</evidence>
<dbReference type="OrthoDB" id="425681at2759"/>
<proteinExistence type="predicted"/>
<reference evidence="1 2" key="1">
    <citation type="journal article" date="2019" name="Commun. Biol.">
        <title>The bagworm genome reveals a unique fibroin gene that provides high tensile strength.</title>
        <authorList>
            <person name="Kono N."/>
            <person name="Nakamura H."/>
            <person name="Ohtoshi R."/>
            <person name="Tomita M."/>
            <person name="Numata K."/>
            <person name="Arakawa K."/>
        </authorList>
    </citation>
    <scope>NUCLEOTIDE SEQUENCE [LARGE SCALE GENOMIC DNA]</scope>
</reference>
<gene>
    <name evidence="1" type="ORF">EVAR_97107_1</name>
</gene>
<dbReference type="EMBL" id="BGZK01000742">
    <property type="protein sequence ID" value="GBP58703.1"/>
    <property type="molecule type" value="Genomic_DNA"/>
</dbReference>
<evidence type="ECO:0000313" key="2">
    <source>
        <dbReference type="Proteomes" id="UP000299102"/>
    </source>
</evidence>
<keyword evidence="2" id="KW-1185">Reference proteome</keyword>
<organism evidence="1 2">
    <name type="scientific">Eumeta variegata</name>
    <name type="common">Bagworm moth</name>
    <name type="synonym">Eumeta japonica</name>
    <dbReference type="NCBI Taxonomy" id="151549"/>
    <lineage>
        <taxon>Eukaryota</taxon>
        <taxon>Metazoa</taxon>
        <taxon>Ecdysozoa</taxon>
        <taxon>Arthropoda</taxon>
        <taxon>Hexapoda</taxon>
        <taxon>Insecta</taxon>
        <taxon>Pterygota</taxon>
        <taxon>Neoptera</taxon>
        <taxon>Endopterygota</taxon>
        <taxon>Lepidoptera</taxon>
        <taxon>Glossata</taxon>
        <taxon>Ditrysia</taxon>
        <taxon>Tineoidea</taxon>
        <taxon>Psychidae</taxon>
        <taxon>Oiketicinae</taxon>
        <taxon>Eumeta</taxon>
    </lineage>
</organism>
<protein>
    <submittedName>
        <fullName evidence="1">Uncharacterized protein</fullName>
    </submittedName>
</protein>
<name>A0A4C1X6B5_EUMVA</name>
<sequence length="109" mass="12927">MESESVLRQTRLDSHNGVPILMLMYGSRSWVRQKRHESRISVVEMRFLRIYLQRPLDCRHTRRVRHQSSYPEGRGTQRSILELETDVVLLKAIPWHLSVKDFKVEPCIG</sequence>
<comment type="caution">
    <text evidence="1">The sequence shown here is derived from an EMBL/GenBank/DDBJ whole genome shotgun (WGS) entry which is preliminary data.</text>
</comment>